<dbReference type="PROSITE" id="PS50181">
    <property type="entry name" value="FBOX"/>
    <property type="match status" value="1"/>
</dbReference>
<dbReference type="RefSeq" id="XP_060123154.1">
    <property type="nucleotide sequence ID" value="XM_060267171.1"/>
</dbReference>
<dbReference type="InterPro" id="IPR001810">
    <property type="entry name" value="F-box_dom"/>
</dbReference>
<organism evidence="2 3">
    <name type="scientific">Malassezia japonica</name>
    <dbReference type="NCBI Taxonomy" id="223818"/>
    <lineage>
        <taxon>Eukaryota</taxon>
        <taxon>Fungi</taxon>
        <taxon>Dikarya</taxon>
        <taxon>Basidiomycota</taxon>
        <taxon>Ustilaginomycotina</taxon>
        <taxon>Malasseziomycetes</taxon>
        <taxon>Malasseziales</taxon>
        <taxon>Malasseziaceae</taxon>
        <taxon>Malassezia</taxon>
    </lineage>
</organism>
<dbReference type="GO" id="GO:0031146">
    <property type="term" value="P:SCF-dependent proteasomal ubiquitin-dependent protein catabolic process"/>
    <property type="evidence" value="ECO:0007669"/>
    <property type="project" value="TreeGrafter"/>
</dbReference>
<dbReference type="EMBL" id="CP119963">
    <property type="protein sequence ID" value="WFD40257.1"/>
    <property type="molecule type" value="Genomic_DNA"/>
</dbReference>
<dbReference type="SUPFAM" id="SSF50998">
    <property type="entry name" value="Quinoprotein alcohol dehydrogenase-like"/>
    <property type="match status" value="1"/>
</dbReference>
<dbReference type="AlphaFoldDB" id="A0AAF0JAW0"/>
<dbReference type="Gene3D" id="1.20.1280.50">
    <property type="match status" value="1"/>
</dbReference>
<evidence type="ECO:0000313" key="2">
    <source>
        <dbReference type="EMBL" id="WFD40257.1"/>
    </source>
</evidence>
<evidence type="ECO:0000259" key="1">
    <source>
        <dbReference type="PROSITE" id="PS50181"/>
    </source>
</evidence>
<accession>A0AAF0JAW0</accession>
<evidence type="ECO:0000313" key="3">
    <source>
        <dbReference type="Proteomes" id="UP001217754"/>
    </source>
</evidence>
<keyword evidence="3" id="KW-1185">Reference proteome</keyword>
<sequence>MDVLPPEVWGRVFGLLDPPSLARACCVCKAWRELGTQESVWAFVAERHQYTARGERSVQRALQRYYYGAEHASAAAYFDEVRSFGDLCRKRHTLDTLWGTNAAPALDTTRDTLELRPQIDYYRPSGSLEDVWRIKIDPFENCLIESHVHGGVRTLDIHSGEVLWRHEPPDARPFPHLEFSDGWLVFDRDAPGHFEVWRSARLVPDAHEAHRGEYIRYTILDVPEMVRAYRMQFPTLAFVSIFDSYSEMDVASKTLTRTVPLANTLHQHRNVSYIEFDDEHIFLVGFGFNRVSILHRDSGEVVWTLADHIKERGVPDCYRAAPLRTDDRHALLLRQQVQVRPPRWVSYLAHWSPRDPTQLCYSWHAVHPDRDTETLVALGESCILLIPKYKAMLRGEEVPNMRMYLLQSERDSRIFDEYEPEELAEALRHRRRPRQDSSGQLSVANGRVAAVVESLTVLDLNAPTLGRTNDGEPIQVPFAAYEWSDQPNAFDWYTGPIDQFRGCSCVQMDATGIYCVTRQALEREVGVAPDDFPPEYQQEAMRQDSSMVTGFHFDDRAKPPKALEKKSIVKQVLMPYPDPMEAWETETESWSQSV</sequence>
<dbReference type="GO" id="GO:0019005">
    <property type="term" value="C:SCF ubiquitin ligase complex"/>
    <property type="evidence" value="ECO:0007669"/>
    <property type="project" value="TreeGrafter"/>
</dbReference>
<dbReference type="SUPFAM" id="SSF81383">
    <property type="entry name" value="F-box domain"/>
    <property type="match status" value="1"/>
</dbReference>
<dbReference type="CDD" id="cd09917">
    <property type="entry name" value="F-box_SF"/>
    <property type="match status" value="1"/>
</dbReference>
<feature type="domain" description="F-box" evidence="1">
    <location>
        <begin position="1"/>
        <end position="44"/>
    </location>
</feature>
<dbReference type="InterPro" id="IPR011047">
    <property type="entry name" value="Quinoprotein_ADH-like_sf"/>
</dbReference>
<dbReference type="GeneID" id="85226894"/>
<dbReference type="PANTHER" id="PTHR12874">
    <property type="entry name" value="F-BOX ONLY PROTEIN 48-RELATED"/>
    <property type="match status" value="1"/>
</dbReference>
<dbReference type="Pfam" id="PF12937">
    <property type="entry name" value="F-box-like"/>
    <property type="match status" value="1"/>
</dbReference>
<gene>
    <name evidence="2" type="ORF">MJAP1_003243</name>
</gene>
<dbReference type="Proteomes" id="UP001217754">
    <property type="component" value="Chromosome 6"/>
</dbReference>
<dbReference type="SMART" id="SM00256">
    <property type="entry name" value="FBOX"/>
    <property type="match status" value="1"/>
</dbReference>
<dbReference type="PANTHER" id="PTHR12874:SF9">
    <property type="entry name" value="F-BOX ONLY PROTEIN 48"/>
    <property type="match status" value="1"/>
</dbReference>
<proteinExistence type="predicted"/>
<dbReference type="InterPro" id="IPR036047">
    <property type="entry name" value="F-box-like_dom_sf"/>
</dbReference>
<name>A0AAF0JAW0_9BASI</name>
<reference evidence="2" key="1">
    <citation type="submission" date="2023-03" db="EMBL/GenBank/DDBJ databases">
        <title>Mating type loci evolution in Malassezia.</title>
        <authorList>
            <person name="Coelho M.A."/>
        </authorList>
    </citation>
    <scope>NUCLEOTIDE SEQUENCE</scope>
    <source>
        <strain evidence="2">CBS 9431</strain>
    </source>
</reference>
<protein>
    <recommendedName>
        <fullName evidence="1">F-box domain-containing protein</fullName>
    </recommendedName>
</protein>
<dbReference type="GO" id="GO:0005737">
    <property type="term" value="C:cytoplasm"/>
    <property type="evidence" value="ECO:0007669"/>
    <property type="project" value="TreeGrafter"/>
</dbReference>